<keyword evidence="2" id="KW-0472">Membrane</keyword>
<dbReference type="RefSeq" id="WP_256408914.1">
    <property type="nucleotide sequence ID" value="NZ_JANHDN010000003.1"/>
</dbReference>
<organism evidence="3 4">
    <name type="scientific">Halorubrum rutilum</name>
    <dbReference type="NCBI Taxonomy" id="1364933"/>
    <lineage>
        <taxon>Archaea</taxon>
        <taxon>Methanobacteriati</taxon>
        <taxon>Methanobacteriota</taxon>
        <taxon>Stenosarchaea group</taxon>
        <taxon>Halobacteria</taxon>
        <taxon>Halobacteriales</taxon>
        <taxon>Haloferacaceae</taxon>
        <taxon>Halorubrum</taxon>
    </lineage>
</organism>
<accession>A0ABD6AIV7</accession>
<evidence type="ECO:0000313" key="4">
    <source>
        <dbReference type="Proteomes" id="UP001596545"/>
    </source>
</evidence>
<comment type="caution">
    <text evidence="3">The sequence shown here is derived from an EMBL/GenBank/DDBJ whole genome shotgun (WGS) entry which is preliminary data.</text>
</comment>
<proteinExistence type="predicted"/>
<name>A0ABD6AIV7_9EURY</name>
<keyword evidence="2" id="KW-1133">Transmembrane helix</keyword>
<gene>
    <name evidence="3" type="ORF">ACFQMF_05015</name>
</gene>
<feature type="region of interest" description="Disordered" evidence="1">
    <location>
        <begin position="1"/>
        <end position="42"/>
    </location>
</feature>
<evidence type="ECO:0000313" key="3">
    <source>
        <dbReference type="EMBL" id="MFC7323942.1"/>
    </source>
</evidence>
<keyword evidence="4" id="KW-1185">Reference proteome</keyword>
<feature type="transmembrane region" description="Helical" evidence="2">
    <location>
        <begin position="48"/>
        <end position="71"/>
    </location>
</feature>
<evidence type="ECO:0000256" key="1">
    <source>
        <dbReference type="SAM" id="MobiDB-lite"/>
    </source>
</evidence>
<evidence type="ECO:0000256" key="2">
    <source>
        <dbReference type="SAM" id="Phobius"/>
    </source>
</evidence>
<sequence>MSGSDGGSGPVDDDAGPDEDTDDDDLGAGDAPPEFDPADVAGSDVEPVGAMIAVAFTGAVIGLVGAGVALFVSDLGLALIGVGVAVALSSPLAYVRLRRRYGG</sequence>
<reference evidence="3 4" key="1">
    <citation type="journal article" date="2019" name="Int. J. Syst. Evol. Microbiol.">
        <title>The Global Catalogue of Microorganisms (GCM) 10K type strain sequencing project: providing services to taxonomists for standard genome sequencing and annotation.</title>
        <authorList>
            <consortium name="The Broad Institute Genomics Platform"/>
            <consortium name="The Broad Institute Genome Sequencing Center for Infectious Disease"/>
            <person name="Wu L."/>
            <person name="Ma J."/>
        </authorList>
    </citation>
    <scope>NUCLEOTIDE SEQUENCE [LARGE SCALE GENOMIC DNA]</scope>
    <source>
        <strain evidence="3 4">CGMCC 1.12554</strain>
    </source>
</reference>
<feature type="transmembrane region" description="Helical" evidence="2">
    <location>
        <begin position="77"/>
        <end position="97"/>
    </location>
</feature>
<feature type="compositionally biased region" description="Acidic residues" evidence="1">
    <location>
        <begin position="11"/>
        <end position="27"/>
    </location>
</feature>
<protein>
    <submittedName>
        <fullName evidence="3">Uncharacterized protein</fullName>
    </submittedName>
</protein>
<dbReference type="Proteomes" id="UP001596545">
    <property type="component" value="Unassembled WGS sequence"/>
</dbReference>
<dbReference type="AlphaFoldDB" id="A0ABD6AIV7"/>
<keyword evidence="2" id="KW-0812">Transmembrane</keyword>
<dbReference type="EMBL" id="JBHTBL010000004">
    <property type="protein sequence ID" value="MFC7323942.1"/>
    <property type="molecule type" value="Genomic_DNA"/>
</dbReference>